<reference evidence="7" key="1">
    <citation type="submission" date="2020-05" db="UniProtKB">
        <authorList>
            <consortium name="EnsemblMetazoa"/>
        </authorList>
    </citation>
    <scope>IDENTIFICATION</scope>
    <source>
        <strain evidence="7">FUMOZ</strain>
    </source>
</reference>
<feature type="compositionally biased region" description="Low complexity" evidence="5">
    <location>
        <begin position="1873"/>
        <end position="1883"/>
    </location>
</feature>
<dbReference type="EnsemblMetazoa" id="AFUN004427-RA">
    <property type="protein sequence ID" value="AFUN004427-PA"/>
    <property type="gene ID" value="AFUN004427"/>
</dbReference>
<dbReference type="STRING" id="62324.A0A182RE05"/>
<feature type="compositionally biased region" description="Acidic residues" evidence="5">
    <location>
        <begin position="1083"/>
        <end position="1098"/>
    </location>
</feature>
<evidence type="ECO:0000256" key="1">
    <source>
        <dbReference type="ARBA" id="ARBA00022723"/>
    </source>
</evidence>
<dbReference type="Gene3D" id="2.20.25.240">
    <property type="match status" value="10"/>
</dbReference>
<dbReference type="GO" id="GO:0005634">
    <property type="term" value="C:nucleus"/>
    <property type="evidence" value="ECO:0007669"/>
    <property type="project" value="InterPro"/>
</dbReference>
<protein>
    <submittedName>
        <fullName evidence="7">Zf-AD domain-containing protein</fullName>
    </submittedName>
</protein>
<dbReference type="Gene3D" id="3.40.1800.20">
    <property type="match status" value="1"/>
</dbReference>
<dbReference type="Pfam" id="PF07776">
    <property type="entry name" value="zf-AD"/>
    <property type="match status" value="1"/>
</dbReference>
<dbReference type="FunFam" id="2.20.25.240:FF:000010">
    <property type="entry name" value="AGAP004541-PA"/>
    <property type="match status" value="1"/>
</dbReference>
<evidence type="ECO:0000259" key="6">
    <source>
        <dbReference type="PROSITE" id="PS51915"/>
    </source>
</evidence>
<keyword evidence="1 4" id="KW-0479">Metal-binding</keyword>
<dbReference type="VEuPathDB" id="VectorBase:AFUN2_005440"/>
<evidence type="ECO:0000256" key="5">
    <source>
        <dbReference type="SAM" id="MobiDB-lite"/>
    </source>
</evidence>
<feature type="compositionally biased region" description="Polar residues" evidence="5">
    <location>
        <begin position="183"/>
        <end position="196"/>
    </location>
</feature>
<feature type="binding site" evidence="4">
    <location>
        <position position="88"/>
    </location>
    <ligand>
        <name>Zn(2+)</name>
        <dbReference type="ChEBI" id="CHEBI:29105"/>
    </ligand>
</feature>
<keyword evidence="3 4" id="KW-0862">Zinc</keyword>
<feature type="compositionally biased region" description="Polar residues" evidence="5">
    <location>
        <begin position="741"/>
        <end position="756"/>
    </location>
</feature>
<feature type="region of interest" description="Disordered" evidence="5">
    <location>
        <begin position="1846"/>
        <end position="1884"/>
    </location>
</feature>
<organism evidence="7">
    <name type="scientific">Anopheles funestus</name>
    <name type="common">African malaria mosquito</name>
    <dbReference type="NCBI Taxonomy" id="62324"/>
    <lineage>
        <taxon>Eukaryota</taxon>
        <taxon>Metazoa</taxon>
        <taxon>Ecdysozoa</taxon>
        <taxon>Arthropoda</taxon>
        <taxon>Hexapoda</taxon>
        <taxon>Insecta</taxon>
        <taxon>Pterygota</taxon>
        <taxon>Neoptera</taxon>
        <taxon>Endopterygota</taxon>
        <taxon>Diptera</taxon>
        <taxon>Nematocera</taxon>
        <taxon>Culicoidea</taxon>
        <taxon>Culicidae</taxon>
        <taxon>Anophelinae</taxon>
        <taxon>Anopheles</taxon>
    </lineage>
</organism>
<feature type="binding site" evidence="4">
    <location>
        <position position="42"/>
    </location>
    <ligand>
        <name>Zn(2+)</name>
        <dbReference type="ChEBI" id="CHEBI:29105"/>
    </ligand>
</feature>
<dbReference type="PROSITE" id="PS51915">
    <property type="entry name" value="ZAD"/>
    <property type="match status" value="1"/>
</dbReference>
<feature type="domain" description="ZAD" evidence="6">
    <location>
        <begin position="40"/>
        <end position="115"/>
    </location>
</feature>
<dbReference type="PANTHER" id="PTHR39942:SF1">
    <property type="entry name" value="BCDNA.LD26519-RELATED"/>
    <property type="match status" value="1"/>
</dbReference>
<feature type="compositionally biased region" description="Acidic residues" evidence="5">
    <location>
        <begin position="2505"/>
        <end position="2516"/>
    </location>
</feature>
<evidence type="ECO:0000256" key="2">
    <source>
        <dbReference type="ARBA" id="ARBA00022771"/>
    </source>
</evidence>
<dbReference type="InterPro" id="IPR007588">
    <property type="entry name" value="Znf_FLYWCH"/>
</dbReference>
<feature type="region of interest" description="Disordered" evidence="5">
    <location>
        <begin position="672"/>
        <end position="756"/>
    </location>
</feature>
<feature type="compositionally biased region" description="Acidic residues" evidence="5">
    <location>
        <begin position="2485"/>
        <end position="2497"/>
    </location>
</feature>
<feature type="compositionally biased region" description="Low complexity" evidence="5">
    <location>
        <begin position="1289"/>
        <end position="1306"/>
    </location>
</feature>
<accession>A0A182RE05</accession>
<dbReference type="SMART" id="SM00868">
    <property type="entry name" value="zf-AD"/>
    <property type="match status" value="1"/>
</dbReference>
<dbReference type="GO" id="GO:0008270">
    <property type="term" value="F:zinc ion binding"/>
    <property type="evidence" value="ECO:0007669"/>
    <property type="project" value="UniProtKB-UniRule"/>
</dbReference>
<evidence type="ECO:0000313" key="7">
    <source>
        <dbReference type="EnsemblMetazoa" id="AFUN004427-PA"/>
    </source>
</evidence>
<feature type="binding site" evidence="4">
    <location>
        <position position="45"/>
    </location>
    <ligand>
        <name>Zn(2+)</name>
        <dbReference type="ChEBI" id="CHEBI:29105"/>
    </ligand>
</feature>
<dbReference type="VEuPathDB" id="VectorBase:AFUN004427"/>
<proteinExistence type="predicted"/>
<feature type="region of interest" description="Disordered" evidence="5">
    <location>
        <begin position="180"/>
        <end position="200"/>
    </location>
</feature>
<evidence type="ECO:0000256" key="4">
    <source>
        <dbReference type="PROSITE-ProRule" id="PRU01263"/>
    </source>
</evidence>
<feature type="binding site" evidence="4">
    <location>
        <position position="91"/>
    </location>
    <ligand>
        <name>Zn(2+)</name>
        <dbReference type="ChEBI" id="CHEBI:29105"/>
    </ligand>
</feature>
<feature type="compositionally biased region" description="Polar residues" evidence="5">
    <location>
        <begin position="715"/>
        <end position="726"/>
    </location>
</feature>
<keyword evidence="2 4" id="KW-0863">Zinc-finger</keyword>
<dbReference type="SUPFAM" id="SSF57716">
    <property type="entry name" value="Glucocorticoid receptor-like (DNA-binding domain)"/>
    <property type="match status" value="1"/>
</dbReference>
<feature type="compositionally biased region" description="Polar residues" evidence="5">
    <location>
        <begin position="1861"/>
        <end position="1872"/>
    </location>
</feature>
<sequence length="2566" mass="289863">MENIGQSNFLPVDSMGESTHKSLDQSCKNYTMPRLSNTNGCCRLCFKGNCHLQELFPGGYTEELLISKIFECTTVEITFANDPDALICYSCVAKIEEFHRYREQCRSNDIQHKNSKRLLGGKNLTDPPSTLIPAKYVKKEIDSEGFEISAADFFPPDTAEQSYGVLDSIVDGPTSRVVDSSGAVDSTIPNEDGVSNSDEDAVGDENLLELMPERTHDEFSVSYTDMNEEYENNNEVFCEMPIKEEPQDIDDGPDEWNDFGMEEDDTTMDHNSTNLIPLIENCSYSTNSENDLEEQRPYREVYNGSDLICLMQDGFLYLQVNKMEWRCRIKDCGAAVFLYEYSSELEPNGVSHVHNREVENSTTDMEILRLLENTSTPPAESEDESFHYVKNIRKGSSIVYKGYKYSMKHRNVDGTTYWKCRSSKGNCSAALYQTPNNKFKTVGAHTHSKQGLTKAAQKPYVSSVSTECDDELGDKSSPGKIKLRIARQTDVTNTPTLKHPIRNGDEKKKIPINQKDAQGVVRRSYDYKIVNNANGRMRLHFDGHLYVRESSRKEDTGTVVVWRCRRNYDMCGVAALQYEDGLVEVIGDHDHSPIKKTMNIPDNSVGTTAYKLLPTCKGGEALILDGYRYVKAYNKPNGMSLWRCTALAGITCRVKIILATDGVAYVVRNVKHNHSRPKHKRTVHPDTLKVSSSSKQKESNSAAGVDKKTFRIGTESATSTPTTMRSKMNKAMHKPVAKSDTVATSSASGQTAKVSSKLQSMRNFRVIKNKKGNKALVHGGYRYCKVRTRQDGIISWFCRMNKKTCRVGLYQYPDGRLEWINQSRHNHSPTDPAAPEQPKKIVTQPKKSTYHMDDETFVSNEWYFVRNRKNGITLIHAGYRYHRKGIRIDSTSMWRCSRANQGCRAGIVMHSDETIAKFDNIDHDHSPPSGIMEGETIISGDPDESMKQASPNTSIGNNGNAAELSLVHFNGCIEEQDDPEANMRTLLSTMLDVSDEPANKSSNKIVLSPSKANYRYIKNRRLTKSLVFRGYRYSRSSMQIRADGSMKWICQMNKKTCRVSVKVLKDGSLEMDDQKHNHPQLPEDMDENDEDNDDDNDTVDSTRDTTLNTTNQEDGMDNEDAHDYFFALNRSNGTSLIFQRNRFSKESTRPDGSTIWRCMVRTDCVAKAILHADGTCNAFRDSNHHHPPLDELPKPMKGPIKFSSLSAQKQLAEKRPAAKLTVKGDMLIYKQNRLKKVKSFSDGTAVFKCAEVDRCTSVVKIQYDETDDGVSSPWVISETAHNHPNYLTDTATTGSNSGSSSSIITKTEGKSKRKSPIKMQKYCASDSVEQGKDYQLFKNDRGHVSLVYKGYRFSLRNQNVNGNSSWKCRANKTCNAYVTFTEDGHVVRAENEVEVMPHNHAINGEFIERGVALDIGELSPPAENLSQFVSNWVNGMYKSELGGKMKTSLKSSTSHNDGKKTICHKNYSYKLQTIKNGREFWRCTMFKARACRAALFCSSNGTIIEYENGRQHNHEAIKPSATAMQKASSGYRGKTHDEKTTGVFYEANEAYGKINEVQKTVKRSHSSMHYDDQSIDESSAPPAYQIMKKDGVDTLHYERHRYVVIVCKRETKTDEPKRWRCCLWNSRHQCPVELTILATGEINFETDPTHNHRPPPPESQEVERVSVLNTKGTRKYEVVGRKMIVYKGYKFQWKEVKDSWAYYNCLYSISHGCSVTVKVDSHGMLFECSNESHNHRLALLNDQSDDSAGVVNRVKPMSERAIASRQERLSNCPKTGSNDYTFVRSCLGNSMLFEGHRYWLHSKLSCGLFVYRCRYQKAKSCTGAVYMDMDTQLMYHRYDAEHNHEPMPEDAVVNSEKPAGRTSTSDNSVLPISQQLSTSTQDDQTVDDIDERDLASDIDSGELLQPEVLKIEEENDNVIITPNYTFVKNYLNKNQLLYEDYVYEFVPLSYREDSDKFYSCLFSDCSASVKLLPSGNLKVLRSNQHAHERPDLTDCRDVGRGSIDFSTISPSGSSAGGKSKILFEGYLYYTNVTQTFQDDTKVFHCHSNVLTKEKSKSNARCSALLELLPNNRVIVTGIHHHSTPKLSDSDTKKTSHTKIMVLDGRSYRHHNTHPDGTIIWQCADDPKCKAKVYGKPNGKLVYGTAKHVLRHIMPKLPNHSANDLKISLPLTSTSVKTAAVPTAGSLIPSASNCIVPTGSLRTKWYQGNRYNFYLTRRDGVQCWRCCMRIEEKCEAGILCYPSGAIMSYNSLEHTHPVLNPSWEEHEAKPLSSYSLPIVKKLEPNEEVARNVCKYPILNKNAANDLYLTYKGVQYSLRKRTSDGICIYRCRNKPCTHTLIVTKRGKIIPKRATWHSCEIQPESDAGEIVAVESTTANAFLIGASGLGFDKPEIEDPDDLVDQNDSNTMEPILKRIRLDSNIEMVEDHQQRTIVQTMDSFSSVLNTETDAEEEEVPHEENHSEMQSSLETGNVETDEWDHEYLEQEFEGTDAIETADCEPLDRRPIDDEDDDDDDDNDVVVGTHDNQTIEELATSEHSRESFTLKPSFSDANNEMPTFRIITPGDVVA</sequence>
<evidence type="ECO:0000256" key="3">
    <source>
        <dbReference type="ARBA" id="ARBA00022833"/>
    </source>
</evidence>
<dbReference type="PANTHER" id="PTHR39942">
    <property type="entry name" value="BCDNA.LD26519-RELATED"/>
    <property type="match status" value="1"/>
</dbReference>
<feature type="region of interest" description="Disordered" evidence="5">
    <location>
        <begin position="1068"/>
        <end position="1118"/>
    </location>
</feature>
<feature type="compositionally biased region" description="Basic residues" evidence="5">
    <location>
        <begin position="672"/>
        <end position="682"/>
    </location>
</feature>
<feature type="region of interest" description="Disordered" evidence="5">
    <location>
        <begin position="2442"/>
        <end position="2470"/>
    </location>
</feature>
<feature type="compositionally biased region" description="Polar residues" evidence="5">
    <location>
        <begin position="2542"/>
        <end position="2553"/>
    </location>
</feature>
<feature type="region of interest" description="Disordered" evidence="5">
    <location>
        <begin position="1289"/>
        <end position="1310"/>
    </location>
</feature>
<feature type="region of interest" description="Disordered" evidence="5">
    <location>
        <begin position="2485"/>
        <end position="2553"/>
    </location>
</feature>
<dbReference type="Pfam" id="PF04500">
    <property type="entry name" value="FLYWCH"/>
    <property type="match status" value="5"/>
</dbReference>
<feature type="compositionally biased region" description="Basic residues" evidence="5">
    <location>
        <begin position="727"/>
        <end position="736"/>
    </location>
</feature>
<dbReference type="InterPro" id="IPR012934">
    <property type="entry name" value="Znf_AD"/>
</dbReference>
<name>A0A182RE05_ANOFN</name>